<proteinExistence type="predicted"/>
<evidence type="ECO:0000256" key="1">
    <source>
        <dbReference type="SAM" id="MobiDB-lite"/>
    </source>
</evidence>
<dbReference type="RefSeq" id="WP_330800015.1">
    <property type="nucleotide sequence ID" value="NZ_JAZEWV010000043.1"/>
</dbReference>
<evidence type="ECO:0000313" key="5">
    <source>
        <dbReference type="Proteomes" id="UP001344658"/>
    </source>
</evidence>
<feature type="domain" description="DUF5667" evidence="3">
    <location>
        <begin position="181"/>
        <end position="276"/>
    </location>
</feature>
<organism evidence="4 5">
    <name type="scientific">Actinacidiphila polyblastidii</name>
    <dbReference type="NCBI Taxonomy" id="3110430"/>
    <lineage>
        <taxon>Bacteria</taxon>
        <taxon>Bacillati</taxon>
        <taxon>Actinomycetota</taxon>
        <taxon>Actinomycetes</taxon>
        <taxon>Kitasatosporales</taxon>
        <taxon>Streptomycetaceae</taxon>
        <taxon>Actinacidiphila</taxon>
    </lineage>
</organism>
<feature type="compositionally biased region" description="Low complexity" evidence="1">
    <location>
        <begin position="346"/>
        <end position="360"/>
    </location>
</feature>
<dbReference type="Pfam" id="PF18915">
    <property type="entry name" value="DUF5667"/>
    <property type="match status" value="1"/>
</dbReference>
<name>A0ABU7PKQ9_9ACTN</name>
<feature type="compositionally biased region" description="Gly residues" evidence="1">
    <location>
        <begin position="25"/>
        <end position="62"/>
    </location>
</feature>
<feature type="compositionally biased region" description="Pro residues" evidence="1">
    <location>
        <begin position="395"/>
        <end position="411"/>
    </location>
</feature>
<feature type="region of interest" description="Disordered" evidence="1">
    <location>
        <begin position="19"/>
        <end position="76"/>
    </location>
</feature>
<feature type="compositionally biased region" description="Low complexity" evidence="1">
    <location>
        <begin position="368"/>
        <end position="384"/>
    </location>
</feature>
<feature type="transmembrane region" description="Helical" evidence="2">
    <location>
        <begin position="157"/>
        <end position="177"/>
    </location>
</feature>
<accession>A0ABU7PKQ9</accession>
<keyword evidence="2" id="KW-1133">Transmembrane helix</keyword>
<evidence type="ECO:0000259" key="3">
    <source>
        <dbReference type="Pfam" id="PF18915"/>
    </source>
</evidence>
<dbReference type="Proteomes" id="UP001344658">
    <property type="component" value="Unassembled WGS sequence"/>
</dbReference>
<sequence length="440" mass="44588">MIGQATAHRRANAFAQALEEAPPGEYGGEPGGDADEPGGGTPQGGRGQHAGPQGGQHGGHGTHGAHSAAHAADRRADPEQTALLALADALGALPRPVMSAQTKTVQRAQLIAAMEQAIADGSLAVGRVPEQRTEGPGSHRATGLRKLAPRSRLSRRLAVGGLTVGVAAGALGGVAAASTNALPGDHLYGLKRSMEDLKLDMAGGDASRGKVYLDMASTRMQEARRLMDRGRGGHLDDESVAEVRKALSGMHQEAAEGHRLLSEAYQQDGSLQPMELLNTFAESHRQGWSDLRGKLPAQLTDVSDQVSSVFAAIDQEVAPLQPLLPAPHDERTPSSRGGDGDGGTDTGTNGTGTPSPSQSTAAGGGQDPTGTGQSPTPSPSGTTPHGLIGGSGLLDPPPASTAPGTPTPSPTGPDDHSVVLPPLLPGLLPGLGLSADHEGD</sequence>
<dbReference type="EMBL" id="JAZEWV010000043">
    <property type="protein sequence ID" value="MEE4546311.1"/>
    <property type="molecule type" value="Genomic_DNA"/>
</dbReference>
<keyword evidence="2" id="KW-0472">Membrane</keyword>
<evidence type="ECO:0000313" key="4">
    <source>
        <dbReference type="EMBL" id="MEE4546311.1"/>
    </source>
</evidence>
<keyword evidence="5" id="KW-1185">Reference proteome</keyword>
<evidence type="ECO:0000256" key="2">
    <source>
        <dbReference type="SAM" id="Phobius"/>
    </source>
</evidence>
<dbReference type="InterPro" id="IPR043725">
    <property type="entry name" value="DUF5667"/>
</dbReference>
<reference evidence="4 5" key="1">
    <citation type="submission" date="2023-12" db="EMBL/GenBank/DDBJ databases">
        <title>Streptomyces sp. V4-01.</title>
        <authorList>
            <person name="Somphong A."/>
            <person name="Phongsopitanun W."/>
        </authorList>
    </citation>
    <scope>NUCLEOTIDE SEQUENCE [LARGE SCALE GENOMIC DNA]</scope>
    <source>
        <strain evidence="4 5">V4-01</strain>
    </source>
</reference>
<feature type="region of interest" description="Disordered" evidence="1">
    <location>
        <begin position="320"/>
        <end position="440"/>
    </location>
</feature>
<protein>
    <submittedName>
        <fullName evidence="4">DUF5667 domain-containing protein</fullName>
    </submittedName>
</protein>
<gene>
    <name evidence="4" type="ORF">V2S66_30665</name>
</gene>
<keyword evidence="2" id="KW-0812">Transmembrane</keyword>
<comment type="caution">
    <text evidence="4">The sequence shown here is derived from an EMBL/GenBank/DDBJ whole genome shotgun (WGS) entry which is preliminary data.</text>
</comment>